<evidence type="ECO:0000256" key="1">
    <source>
        <dbReference type="ARBA" id="ARBA00006525"/>
    </source>
</evidence>
<name>H6SS84_PARPM</name>
<dbReference type="NCBIfam" id="TIGR00732">
    <property type="entry name" value="dprA"/>
    <property type="match status" value="1"/>
</dbReference>
<dbReference type="SUPFAM" id="SSF102405">
    <property type="entry name" value="MCP/YpsA-like"/>
    <property type="match status" value="1"/>
</dbReference>
<proteinExistence type="inferred from homology"/>
<gene>
    <name evidence="4" type="ORF">RSPPHO_01137</name>
</gene>
<dbReference type="PANTHER" id="PTHR43022">
    <property type="entry name" value="PROTEIN SMF"/>
    <property type="match status" value="1"/>
</dbReference>
<dbReference type="STRING" id="1150469.RSPPHO_01137"/>
<dbReference type="Pfam" id="PF21102">
    <property type="entry name" value="DprA_N"/>
    <property type="match status" value="1"/>
</dbReference>
<dbReference type="EMBL" id="HE663493">
    <property type="protein sequence ID" value="CCG07763.1"/>
    <property type="molecule type" value="Genomic_DNA"/>
</dbReference>
<evidence type="ECO:0000259" key="3">
    <source>
        <dbReference type="Pfam" id="PF17782"/>
    </source>
</evidence>
<feature type="domain" description="Smf/DprA SLOG" evidence="2">
    <location>
        <begin position="76"/>
        <end position="282"/>
    </location>
</feature>
<dbReference type="eggNOG" id="COG0758">
    <property type="taxonomic scope" value="Bacteria"/>
</dbReference>
<sequence length="370" mass="38518">MLTAAEKLDRLRLIRSENVGPVTWRKLLGRYGSATAALDALPDLARRGGRAKPIKVFPAAAARRELDALTALGAQMLFLGEPPYPLPLAALEDAPPILCTLGSPGLLTRPMVALVGARNASANGCRFAERLAAELGQAGLVVVSGLARGLDTAAHQGALSGGTVAVMAGGVDVIYPAENAALYQRIVEAGLVVSEMPPGEQPQARHFPRRNRIISGLALGVVVVEASPRSGSLITARLAAEQGREVMAVPGSPLDARAQGTNGLIKTGAALIENAADVLQVLEPLLTRPMGEPQSQVFVPPPPAATSEADIEAARPRVLAALDWSPVPVDELIRRCQLSPAVVAVVLLELELAGRLDRHPGNRVALAAAP</sequence>
<dbReference type="RefSeq" id="WP_014414403.1">
    <property type="nucleotide sequence ID" value="NC_017059.1"/>
</dbReference>
<reference evidence="4 5" key="1">
    <citation type="submission" date="2012-02" db="EMBL/GenBank/DDBJ databases">
        <title>Shotgun genome sequence of Phaeospirillum photometricum DSM 122.</title>
        <authorList>
            <person name="Duquesne K."/>
            <person name="Sturgis J."/>
        </authorList>
    </citation>
    <scope>NUCLEOTIDE SEQUENCE [LARGE SCALE GENOMIC DNA]</scope>
    <source>
        <strain evidence="5">DSM122</strain>
    </source>
</reference>
<dbReference type="InterPro" id="IPR003488">
    <property type="entry name" value="DprA"/>
</dbReference>
<dbReference type="GO" id="GO:0009294">
    <property type="term" value="P:DNA-mediated transformation"/>
    <property type="evidence" value="ECO:0007669"/>
    <property type="project" value="InterPro"/>
</dbReference>
<dbReference type="InterPro" id="IPR036388">
    <property type="entry name" value="WH-like_DNA-bd_sf"/>
</dbReference>
<dbReference type="Gene3D" id="1.10.10.10">
    <property type="entry name" value="Winged helix-like DNA-binding domain superfamily/Winged helix DNA-binding domain"/>
    <property type="match status" value="1"/>
</dbReference>
<feature type="domain" description="DprA winged helix" evidence="3">
    <location>
        <begin position="302"/>
        <end position="362"/>
    </location>
</feature>
<dbReference type="KEGG" id="rpm:RSPPHO_01137"/>
<organism evidence="4 5">
    <name type="scientific">Pararhodospirillum photometricum DSM 122</name>
    <dbReference type="NCBI Taxonomy" id="1150469"/>
    <lineage>
        <taxon>Bacteria</taxon>
        <taxon>Pseudomonadati</taxon>
        <taxon>Pseudomonadota</taxon>
        <taxon>Alphaproteobacteria</taxon>
        <taxon>Rhodospirillales</taxon>
        <taxon>Rhodospirillaceae</taxon>
        <taxon>Pararhodospirillum</taxon>
    </lineage>
</organism>
<keyword evidence="5" id="KW-1185">Reference proteome</keyword>
<dbReference type="PANTHER" id="PTHR43022:SF1">
    <property type="entry name" value="PROTEIN SMF"/>
    <property type="match status" value="1"/>
</dbReference>
<evidence type="ECO:0000259" key="2">
    <source>
        <dbReference type="Pfam" id="PF02481"/>
    </source>
</evidence>
<dbReference type="AlphaFoldDB" id="H6SS84"/>
<dbReference type="OrthoDB" id="9785707at2"/>
<evidence type="ECO:0000313" key="5">
    <source>
        <dbReference type="Proteomes" id="UP000033220"/>
    </source>
</evidence>
<protein>
    <submittedName>
        <fullName evidence="4">SMF protein</fullName>
    </submittedName>
</protein>
<dbReference type="HOGENOM" id="CLU_029601_1_1_5"/>
<dbReference type="Pfam" id="PF17782">
    <property type="entry name" value="WHD_DprA"/>
    <property type="match status" value="1"/>
</dbReference>
<dbReference type="Proteomes" id="UP000033220">
    <property type="component" value="Chromosome DSM 122"/>
</dbReference>
<evidence type="ECO:0000313" key="4">
    <source>
        <dbReference type="EMBL" id="CCG07763.1"/>
    </source>
</evidence>
<dbReference type="InterPro" id="IPR057666">
    <property type="entry name" value="DrpA_SLOG"/>
</dbReference>
<accession>H6SS84</accession>
<comment type="similarity">
    <text evidence="1">Belongs to the DprA/Smf family.</text>
</comment>
<dbReference type="Pfam" id="PF02481">
    <property type="entry name" value="DNA_processg_A"/>
    <property type="match status" value="1"/>
</dbReference>
<dbReference type="InterPro" id="IPR041614">
    <property type="entry name" value="DprA_WH"/>
</dbReference>
<dbReference type="Gene3D" id="3.40.50.450">
    <property type="match status" value="1"/>
</dbReference>
<dbReference type="PATRIC" id="fig|1150469.3.peg.1290"/>